<dbReference type="Pfam" id="PF00097">
    <property type="entry name" value="zf-C3HC4"/>
    <property type="match status" value="1"/>
</dbReference>
<evidence type="ECO:0000256" key="8">
    <source>
        <dbReference type="ARBA" id="ARBA00022679"/>
    </source>
</evidence>
<keyword evidence="8" id="KW-0808">Transferase</keyword>
<name>A0A9N9RJQ0_9DIPT</name>
<keyword evidence="12" id="KW-0862">Zinc</keyword>
<feature type="compositionally biased region" description="Low complexity" evidence="18">
    <location>
        <begin position="640"/>
        <end position="650"/>
    </location>
</feature>
<feature type="region of interest" description="Disordered" evidence="18">
    <location>
        <begin position="379"/>
        <end position="402"/>
    </location>
</feature>
<protein>
    <recommendedName>
        <fullName evidence="14">E3 ubiquitin-protein ligase RNF10</fullName>
        <ecNumber evidence="6">2.3.2.27</ecNumber>
    </recommendedName>
    <alternativeName>
        <fullName evidence="15">RING finger protein 10</fullName>
    </alternativeName>
</protein>
<dbReference type="GO" id="GO:0005634">
    <property type="term" value="C:nucleus"/>
    <property type="evidence" value="ECO:0007669"/>
    <property type="project" value="UniProtKB-SubCell"/>
</dbReference>
<keyword evidence="11" id="KW-0833">Ubl conjugation pathway</keyword>
<evidence type="ECO:0000313" key="20">
    <source>
        <dbReference type="EMBL" id="CAG9797896.1"/>
    </source>
</evidence>
<evidence type="ECO:0000256" key="15">
    <source>
        <dbReference type="ARBA" id="ARBA00035390"/>
    </source>
</evidence>
<evidence type="ECO:0000256" key="3">
    <source>
        <dbReference type="ARBA" id="ARBA00004496"/>
    </source>
</evidence>
<feature type="compositionally biased region" description="Acidic residues" evidence="18">
    <location>
        <begin position="678"/>
        <end position="687"/>
    </location>
</feature>
<evidence type="ECO:0000256" key="6">
    <source>
        <dbReference type="ARBA" id="ARBA00012483"/>
    </source>
</evidence>
<feature type="region of interest" description="Disordered" evidence="18">
    <location>
        <begin position="623"/>
        <end position="650"/>
    </location>
</feature>
<feature type="region of interest" description="Disordered" evidence="18">
    <location>
        <begin position="666"/>
        <end position="687"/>
    </location>
</feature>
<dbReference type="PROSITE" id="PS00518">
    <property type="entry name" value="ZF_RING_1"/>
    <property type="match status" value="1"/>
</dbReference>
<evidence type="ECO:0000256" key="2">
    <source>
        <dbReference type="ARBA" id="ARBA00004123"/>
    </source>
</evidence>
<evidence type="ECO:0000259" key="19">
    <source>
        <dbReference type="PROSITE" id="PS50089"/>
    </source>
</evidence>
<comment type="similarity">
    <text evidence="5">Belongs to the RNF10 family.</text>
</comment>
<dbReference type="SUPFAM" id="SSF57850">
    <property type="entry name" value="RING/U-box"/>
    <property type="match status" value="1"/>
</dbReference>
<dbReference type="PROSITE" id="PS50089">
    <property type="entry name" value="ZF_RING_2"/>
    <property type="match status" value="1"/>
</dbReference>
<dbReference type="GO" id="GO:0008270">
    <property type="term" value="F:zinc ion binding"/>
    <property type="evidence" value="ECO:0007669"/>
    <property type="project" value="UniProtKB-KW"/>
</dbReference>
<feature type="region of interest" description="Disordered" evidence="18">
    <location>
        <begin position="1"/>
        <end position="97"/>
    </location>
</feature>
<evidence type="ECO:0000256" key="7">
    <source>
        <dbReference type="ARBA" id="ARBA00022490"/>
    </source>
</evidence>
<comment type="catalytic activity">
    <reaction evidence="1">
        <text>S-ubiquitinyl-[E2 ubiquitin-conjugating enzyme]-L-cysteine + [acceptor protein]-L-lysine = [E2 ubiquitin-conjugating enzyme]-L-cysteine + N(6)-ubiquitinyl-[acceptor protein]-L-lysine.</text>
        <dbReference type="EC" id="2.3.2.27"/>
    </reaction>
</comment>
<dbReference type="SMART" id="SM00184">
    <property type="entry name" value="RING"/>
    <property type="match status" value="1"/>
</dbReference>
<evidence type="ECO:0000256" key="12">
    <source>
        <dbReference type="ARBA" id="ARBA00022833"/>
    </source>
</evidence>
<dbReference type="AlphaFoldDB" id="A0A9N9RJQ0"/>
<feature type="compositionally biased region" description="Polar residues" evidence="18">
    <location>
        <begin position="379"/>
        <end position="396"/>
    </location>
</feature>
<evidence type="ECO:0000256" key="16">
    <source>
        <dbReference type="PROSITE-ProRule" id="PRU00175"/>
    </source>
</evidence>
<dbReference type="PANTHER" id="PTHR12983">
    <property type="entry name" value="RING FINGER 10 FAMILY MEMBER"/>
    <property type="match status" value="1"/>
</dbReference>
<keyword evidence="17" id="KW-0175">Coiled coil</keyword>
<feature type="compositionally biased region" description="Low complexity" evidence="18">
    <location>
        <begin position="41"/>
        <end position="70"/>
    </location>
</feature>
<comment type="pathway">
    <text evidence="4">Protein modification; protein ubiquitination.</text>
</comment>
<feature type="compositionally biased region" description="Polar residues" evidence="18">
    <location>
        <begin position="8"/>
        <end position="18"/>
    </location>
</feature>
<dbReference type="InterPro" id="IPR001841">
    <property type="entry name" value="Znf_RING"/>
</dbReference>
<dbReference type="OrthoDB" id="10064108at2759"/>
<dbReference type="CDD" id="cd16536">
    <property type="entry name" value="RING-HC_RNF10"/>
    <property type="match status" value="1"/>
</dbReference>
<dbReference type="EC" id="2.3.2.27" evidence="6"/>
<evidence type="ECO:0000256" key="13">
    <source>
        <dbReference type="ARBA" id="ARBA00023242"/>
    </source>
</evidence>
<dbReference type="InterPro" id="IPR039739">
    <property type="entry name" value="MAG2/RNF10"/>
</dbReference>
<keyword evidence="10 16" id="KW-0863">Zinc-finger</keyword>
<dbReference type="PANTHER" id="PTHR12983:SF9">
    <property type="entry name" value="E3 UBIQUITIN-PROTEIN LIGASE RNF10"/>
    <property type="match status" value="1"/>
</dbReference>
<evidence type="ECO:0000256" key="10">
    <source>
        <dbReference type="ARBA" id="ARBA00022771"/>
    </source>
</evidence>
<organism evidence="20 21">
    <name type="scientific">Chironomus riparius</name>
    <dbReference type="NCBI Taxonomy" id="315576"/>
    <lineage>
        <taxon>Eukaryota</taxon>
        <taxon>Metazoa</taxon>
        <taxon>Ecdysozoa</taxon>
        <taxon>Arthropoda</taxon>
        <taxon>Hexapoda</taxon>
        <taxon>Insecta</taxon>
        <taxon>Pterygota</taxon>
        <taxon>Neoptera</taxon>
        <taxon>Endopterygota</taxon>
        <taxon>Diptera</taxon>
        <taxon>Nematocera</taxon>
        <taxon>Chironomoidea</taxon>
        <taxon>Chironomidae</taxon>
        <taxon>Chironominae</taxon>
        <taxon>Chironomus</taxon>
    </lineage>
</organism>
<dbReference type="GO" id="GO:0000976">
    <property type="term" value="F:transcription cis-regulatory region binding"/>
    <property type="evidence" value="ECO:0007669"/>
    <property type="project" value="TreeGrafter"/>
</dbReference>
<feature type="coiled-coil region" evidence="17">
    <location>
        <begin position="348"/>
        <end position="379"/>
    </location>
</feature>
<proteinExistence type="inferred from homology"/>
<evidence type="ECO:0000256" key="11">
    <source>
        <dbReference type="ARBA" id="ARBA00022786"/>
    </source>
</evidence>
<gene>
    <name evidence="20" type="ORF">CHIRRI_LOCUS882</name>
</gene>
<dbReference type="InterPro" id="IPR017907">
    <property type="entry name" value="Znf_RING_CS"/>
</dbReference>
<dbReference type="InterPro" id="IPR013083">
    <property type="entry name" value="Znf_RING/FYVE/PHD"/>
</dbReference>
<evidence type="ECO:0000256" key="14">
    <source>
        <dbReference type="ARBA" id="ARBA00035131"/>
    </source>
</evidence>
<dbReference type="Gene3D" id="3.30.40.10">
    <property type="entry name" value="Zinc/RING finger domain, C3HC4 (zinc finger)"/>
    <property type="match status" value="1"/>
</dbReference>
<evidence type="ECO:0000256" key="4">
    <source>
        <dbReference type="ARBA" id="ARBA00004906"/>
    </source>
</evidence>
<dbReference type="FunFam" id="3.30.40.10:FF:000112">
    <property type="entry name" value="RING finger protein 10"/>
    <property type="match status" value="1"/>
</dbReference>
<dbReference type="GO" id="GO:0061630">
    <property type="term" value="F:ubiquitin protein ligase activity"/>
    <property type="evidence" value="ECO:0007669"/>
    <property type="project" value="UniProtKB-EC"/>
</dbReference>
<dbReference type="GO" id="GO:0005737">
    <property type="term" value="C:cytoplasm"/>
    <property type="evidence" value="ECO:0007669"/>
    <property type="project" value="UniProtKB-SubCell"/>
</dbReference>
<keyword evidence="7" id="KW-0963">Cytoplasm</keyword>
<feature type="region of interest" description="Disordered" evidence="18">
    <location>
        <begin position="598"/>
        <end position="617"/>
    </location>
</feature>
<keyword evidence="9" id="KW-0479">Metal-binding</keyword>
<keyword evidence="21" id="KW-1185">Reference proteome</keyword>
<evidence type="ECO:0000313" key="21">
    <source>
        <dbReference type="Proteomes" id="UP001153620"/>
    </source>
</evidence>
<sequence length="739" mass="84721">MEKKRNQNARSGPMTSDFCSKKTTQDVSTKQHFRRRKESFQSEYSNNSNNNKPQSYNNKTRNNGNNNNGNFYYDKRPPRKNGSVQDERNASETSGLMQDDFELNSVFNPGSKKQNLNHLLNFHKYTKESEDYRGAFTKHGYRHRVASKKYNYRKEQYLQANCQFIVKEDVKYDYKPFSNSPDTLVEWDQVVKVLISSCEEIQCPICLYSPKAAKMTKCGHIYCFSCMLHYLSLSDKEWRKCPICYESVYLSDLKSTTSKHNHVSYKVGDTITMELMKREKGSLFVNKANEIRNIIEFPSFTDIKDSFTFSKLILANKNEILKVIEQEKYELDFQIAEDGIDCPESIFVHQALDLLNAKQQEIERELENQQQQCANFHNSKMQQSLESSKSSQNNAASEPMFDLMSNGSTDDIEFSNESVIDEDCDLTVNDIDIVSEPSTVQSKHFYYYQAPNSQNVFLHSVNSKMLQLMYGSLQDCPQDIRGKIVQIECCTMNEDLRKRLKYLQHLPVSSVFEVVEIEFDHGIISRDVNNLFKDELFIRRKKRQFREKQEKKREKVINEINDRQMGKMLKSASANIDICSTAQFPECGILNDMPALTSNANDPQMPSSSKSLPSFANMLTSPTVRDSQKLWPSLASGKPSTSNNNSQSNSFFGDKKIIHAAGSKAMAVTSNDTKMGEKEDEDDYDDSDVECKAPVYKNNLSDALANALKSATINEVKIHTGKKKKSKKTLIFSSGMNFN</sequence>
<dbReference type="InterPro" id="IPR018957">
    <property type="entry name" value="Znf_C3HC4_RING-type"/>
</dbReference>
<dbReference type="Proteomes" id="UP001153620">
    <property type="component" value="Chromosome 1"/>
</dbReference>
<evidence type="ECO:0000256" key="5">
    <source>
        <dbReference type="ARBA" id="ARBA00008117"/>
    </source>
</evidence>
<evidence type="ECO:0000256" key="18">
    <source>
        <dbReference type="SAM" id="MobiDB-lite"/>
    </source>
</evidence>
<reference evidence="20" key="1">
    <citation type="submission" date="2022-01" db="EMBL/GenBank/DDBJ databases">
        <authorList>
            <person name="King R."/>
        </authorList>
    </citation>
    <scope>NUCLEOTIDE SEQUENCE</scope>
</reference>
<reference evidence="20" key="2">
    <citation type="submission" date="2022-10" db="EMBL/GenBank/DDBJ databases">
        <authorList>
            <consortium name="ENA_rothamsted_submissions"/>
            <consortium name="culmorum"/>
            <person name="King R."/>
        </authorList>
    </citation>
    <scope>NUCLEOTIDE SEQUENCE</scope>
</reference>
<evidence type="ECO:0000256" key="17">
    <source>
        <dbReference type="SAM" id="Coils"/>
    </source>
</evidence>
<keyword evidence="13" id="KW-0539">Nucleus</keyword>
<accession>A0A9N9RJQ0</accession>
<comment type="subcellular location">
    <subcellularLocation>
        <location evidence="3">Cytoplasm</location>
    </subcellularLocation>
    <subcellularLocation>
        <location evidence="2">Nucleus</location>
    </subcellularLocation>
</comment>
<dbReference type="EMBL" id="OU895877">
    <property type="protein sequence ID" value="CAG9797896.1"/>
    <property type="molecule type" value="Genomic_DNA"/>
</dbReference>
<evidence type="ECO:0000256" key="1">
    <source>
        <dbReference type="ARBA" id="ARBA00000900"/>
    </source>
</evidence>
<dbReference type="GO" id="GO:0045944">
    <property type="term" value="P:positive regulation of transcription by RNA polymerase II"/>
    <property type="evidence" value="ECO:0007669"/>
    <property type="project" value="TreeGrafter"/>
</dbReference>
<feature type="domain" description="RING-type" evidence="19">
    <location>
        <begin position="203"/>
        <end position="244"/>
    </location>
</feature>
<evidence type="ECO:0000256" key="9">
    <source>
        <dbReference type="ARBA" id="ARBA00022723"/>
    </source>
</evidence>